<evidence type="ECO:0000313" key="1">
    <source>
        <dbReference type="EMBL" id="QDY86930.1"/>
    </source>
</evidence>
<gene>
    <name evidence="1" type="ORF">FRW55_02005</name>
</gene>
<dbReference type="OrthoDB" id="528683at2"/>
<accession>A0A5B8JXF8</accession>
<dbReference type="PANTHER" id="PTHR33293:SF1">
    <property type="entry name" value="INSERTION ELEMENT IS1 1 PROTEIN INSB-RELATED"/>
    <property type="match status" value="1"/>
</dbReference>
<protein>
    <submittedName>
        <fullName evidence="1">IS1 family transposase</fullName>
    </submittedName>
</protein>
<dbReference type="SUPFAM" id="SSF88659">
    <property type="entry name" value="Sigma3 and sigma4 domains of RNA polymerase sigma factors"/>
    <property type="match status" value="1"/>
</dbReference>
<name>A0A5B8JXF8_9MOLU</name>
<evidence type="ECO:0000313" key="2">
    <source>
        <dbReference type="Proteomes" id="UP000318927"/>
    </source>
</evidence>
<dbReference type="RefSeq" id="WP_146368515.1">
    <property type="nucleotide sequence ID" value="NZ_CP042295.1"/>
</dbReference>
<dbReference type="InterPro" id="IPR051354">
    <property type="entry name" value="Transposase_27_IS1"/>
</dbReference>
<sequence>MDQEKVINNGIEQRAINNEQEKEIKVYDSIKCLFCSSLNIVKRGFRNGKQKYWCKKCNKVFVSTNNTSLFYIHQKSYKSFSKFLECLISDISIADIARICGVSANTIYNWKKRVISQLLEKNKTYRCVFADLNEYDKLDDKISDLLIN</sequence>
<dbReference type="Pfam" id="PF13384">
    <property type="entry name" value="HTH_23"/>
    <property type="match status" value="1"/>
</dbReference>
<dbReference type="EMBL" id="CP042295">
    <property type="protein sequence ID" value="QDY86930.1"/>
    <property type="molecule type" value="Genomic_DNA"/>
</dbReference>
<dbReference type="AlphaFoldDB" id="A0A5B8JXF8"/>
<proteinExistence type="predicted"/>
<dbReference type="KEGG" id="mans:FRW55_02005"/>
<dbReference type="PANTHER" id="PTHR33293">
    <property type="entry name" value="INSERTION ELEMENT IS1 1 PROTEIN INSB-RELATED"/>
    <property type="match status" value="1"/>
</dbReference>
<keyword evidence="2" id="KW-1185">Reference proteome</keyword>
<organism evidence="1 2">
    <name type="scientific">Mycoplasma anserisalpingitidis</name>
    <dbReference type="NCBI Taxonomy" id="519450"/>
    <lineage>
        <taxon>Bacteria</taxon>
        <taxon>Bacillati</taxon>
        <taxon>Mycoplasmatota</taxon>
        <taxon>Mollicutes</taxon>
        <taxon>Mycoplasmataceae</taxon>
        <taxon>Mycoplasma</taxon>
    </lineage>
</organism>
<dbReference type="InterPro" id="IPR013324">
    <property type="entry name" value="RNA_pol_sigma_r3/r4-like"/>
</dbReference>
<dbReference type="Proteomes" id="UP000318927">
    <property type="component" value="Chromosome"/>
</dbReference>
<reference evidence="1 2" key="1">
    <citation type="journal article" date="2019" name="Microbiol. Resour. Announc.">
        <title>Complete Genome Sequences of Three Mycoplasma anserisalpingitis (Mycoplasma sp. 1220) Strains.</title>
        <authorList>
            <person name="Grozner D."/>
            <person name="Forro B."/>
            <person name="Kovacs A.B."/>
            <person name="Marton S."/>
            <person name="Banyai K."/>
            <person name="Kreizinger Z."/>
            <person name="Sulyok K.M."/>
            <person name="Gyuranecz M."/>
        </authorList>
    </citation>
    <scope>NUCLEOTIDE SEQUENCE [LARGE SCALE GENOMIC DNA]</scope>
    <source>
        <strain evidence="1 2">ATCC:BAA-2147</strain>
    </source>
</reference>